<dbReference type="KEGG" id="manr:MPAN_007130"/>
<evidence type="ECO:0000256" key="1">
    <source>
        <dbReference type="ARBA" id="ARBA00001947"/>
    </source>
</evidence>
<evidence type="ECO:0000256" key="4">
    <source>
        <dbReference type="ARBA" id="ARBA00022833"/>
    </source>
</evidence>
<dbReference type="AlphaFoldDB" id="A0A7U9TGN8"/>
<dbReference type="PANTHER" id="PTHR46233:SF3">
    <property type="entry name" value="HYDROXYACYLGLUTATHIONE HYDROLASE GLOC"/>
    <property type="match status" value="1"/>
</dbReference>
<accession>A0A7U9TGN8</accession>
<evidence type="ECO:0000259" key="5">
    <source>
        <dbReference type="SMART" id="SM00849"/>
    </source>
</evidence>
<dbReference type="SMART" id="SM00849">
    <property type="entry name" value="Lactamase_B"/>
    <property type="match status" value="1"/>
</dbReference>
<dbReference type="CDD" id="cd06262">
    <property type="entry name" value="metallo-hydrolase-like_MBL-fold"/>
    <property type="match status" value="1"/>
</dbReference>
<reference evidence="6" key="1">
    <citation type="submission" date="2021-01" db="EMBL/GenBank/DDBJ databases">
        <title>Draft genome sequence of Acholeplasmataceae bacterium strain Mahy22.</title>
        <authorList>
            <person name="Watanabe M."/>
            <person name="Kojima H."/>
            <person name="Fukui M."/>
        </authorList>
    </citation>
    <scope>NUCLEOTIDE SEQUENCE</scope>
    <source>
        <strain evidence="6">Mahy22</strain>
    </source>
</reference>
<keyword evidence="2" id="KW-0479">Metal-binding</keyword>
<keyword evidence="4" id="KW-0862">Zinc</keyword>
<dbReference type="GO" id="GO:0016787">
    <property type="term" value="F:hydrolase activity"/>
    <property type="evidence" value="ECO:0007669"/>
    <property type="project" value="UniProtKB-KW"/>
</dbReference>
<sequence length="204" mass="23785">MKTFKENKIFAHSFLLCRFDVCYLIDPSHDLESIIEALEGRKLEGILLTHAHMDHVELIHMFDCPIYMHLDDAHLLFEDQYNGYHPNKHPYMRKALKLKYVADGTKLAMGDGFIEVIHTPGHTKGSVCYLYDSKLFAGDTLFRESVGRHDLYSGSLVELRKSIIKLMKLPGQTKVYPGHDENTTIRYEQKHNPYYIKWAKQQKK</sequence>
<feature type="domain" description="Metallo-beta-lactamase" evidence="5">
    <location>
        <begin position="10"/>
        <end position="179"/>
    </location>
</feature>
<protein>
    <submittedName>
        <fullName evidence="6">MBL fold hydrolase</fullName>
    </submittedName>
</protein>
<proteinExistence type="predicted"/>
<dbReference type="EMBL" id="AP024412">
    <property type="protein sequence ID" value="BCR35820.1"/>
    <property type="molecule type" value="Genomic_DNA"/>
</dbReference>
<evidence type="ECO:0000256" key="3">
    <source>
        <dbReference type="ARBA" id="ARBA00022801"/>
    </source>
</evidence>
<dbReference type="Pfam" id="PF00753">
    <property type="entry name" value="Lactamase_B"/>
    <property type="match status" value="1"/>
</dbReference>
<dbReference type="Gene3D" id="3.60.15.10">
    <property type="entry name" value="Ribonuclease Z/Hydroxyacylglutathione hydrolase-like"/>
    <property type="match status" value="1"/>
</dbReference>
<dbReference type="SUPFAM" id="SSF56281">
    <property type="entry name" value="Metallo-hydrolase/oxidoreductase"/>
    <property type="match status" value="1"/>
</dbReference>
<keyword evidence="3 6" id="KW-0378">Hydrolase</keyword>
<comment type="cofactor">
    <cofactor evidence="1">
        <name>Zn(2+)</name>
        <dbReference type="ChEBI" id="CHEBI:29105"/>
    </cofactor>
</comment>
<name>A0A7U9TGN8_9MOLU</name>
<dbReference type="PANTHER" id="PTHR46233">
    <property type="entry name" value="HYDROXYACYLGLUTATHIONE HYDROLASE GLOC"/>
    <property type="match status" value="1"/>
</dbReference>
<dbReference type="RefSeq" id="WP_176238654.1">
    <property type="nucleotide sequence ID" value="NZ_AP024412.1"/>
</dbReference>
<dbReference type="InterPro" id="IPR001279">
    <property type="entry name" value="Metallo-B-lactamas"/>
</dbReference>
<evidence type="ECO:0000256" key="2">
    <source>
        <dbReference type="ARBA" id="ARBA00022723"/>
    </source>
</evidence>
<keyword evidence="7" id="KW-1185">Reference proteome</keyword>
<dbReference type="InterPro" id="IPR036866">
    <property type="entry name" value="RibonucZ/Hydroxyglut_hydro"/>
</dbReference>
<dbReference type="GO" id="GO:0046872">
    <property type="term" value="F:metal ion binding"/>
    <property type="evidence" value="ECO:0007669"/>
    <property type="project" value="UniProtKB-KW"/>
</dbReference>
<evidence type="ECO:0000313" key="7">
    <source>
        <dbReference type="Proteomes" id="UP000620133"/>
    </source>
</evidence>
<gene>
    <name evidence="6" type="ORF">MPAN_007130</name>
</gene>
<organism evidence="6 7">
    <name type="scientific">Mariniplasma anaerobium</name>
    <dbReference type="NCBI Taxonomy" id="2735436"/>
    <lineage>
        <taxon>Bacteria</taxon>
        <taxon>Bacillati</taxon>
        <taxon>Mycoplasmatota</taxon>
        <taxon>Mollicutes</taxon>
        <taxon>Acholeplasmatales</taxon>
        <taxon>Acholeplasmataceae</taxon>
        <taxon>Mariniplasma</taxon>
    </lineage>
</organism>
<dbReference type="Proteomes" id="UP000620133">
    <property type="component" value="Chromosome"/>
</dbReference>
<evidence type="ECO:0000313" key="6">
    <source>
        <dbReference type="EMBL" id="BCR35820.1"/>
    </source>
</evidence>
<dbReference type="InterPro" id="IPR051453">
    <property type="entry name" value="MBL_Glyoxalase_II"/>
</dbReference>